<proteinExistence type="predicted"/>
<evidence type="ECO:0000313" key="1">
    <source>
        <dbReference type="EMBL" id="CAF1289615.1"/>
    </source>
</evidence>
<dbReference type="EMBL" id="CAJNOK010018859">
    <property type="protein sequence ID" value="CAF1289615.1"/>
    <property type="molecule type" value="Genomic_DNA"/>
</dbReference>
<sequence length="139" mass="15966">MATSGWKGLSGIYSTIINFTVHDFLRRARRLSLLNDIKCKQLNDESVNNLVFPIHYKHRNDPQSLLIQSQTEIDQIDIEQVITDAYHKAIDMPDGLEILNFTLICAKISIKKDQLCDKQEYSKGKKPCSGLRMIKRICV</sequence>
<comment type="caution">
    <text evidence="2">The sequence shown here is derived from an EMBL/GenBank/DDBJ whole genome shotgun (WGS) entry which is preliminary data.</text>
</comment>
<dbReference type="AlphaFoldDB" id="A0A8S2QBN9"/>
<evidence type="ECO:0000313" key="3">
    <source>
        <dbReference type="Proteomes" id="UP000682733"/>
    </source>
</evidence>
<protein>
    <submittedName>
        <fullName evidence="2">Uncharacterized protein</fullName>
    </submittedName>
</protein>
<accession>A0A8S2QBN9</accession>
<name>A0A8S2QBN9_9BILA</name>
<dbReference type="Proteomes" id="UP000677228">
    <property type="component" value="Unassembled WGS sequence"/>
</dbReference>
<reference evidence="2" key="1">
    <citation type="submission" date="2021-02" db="EMBL/GenBank/DDBJ databases">
        <authorList>
            <person name="Nowell W R."/>
        </authorList>
    </citation>
    <scope>NUCLEOTIDE SEQUENCE</scope>
</reference>
<evidence type="ECO:0000313" key="2">
    <source>
        <dbReference type="EMBL" id="CAF4094443.1"/>
    </source>
</evidence>
<dbReference type="Proteomes" id="UP000682733">
    <property type="component" value="Unassembled WGS sequence"/>
</dbReference>
<organism evidence="2 3">
    <name type="scientific">Didymodactylos carnosus</name>
    <dbReference type="NCBI Taxonomy" id="1234261"/>
    <lineage>
        <taxon>Eukaryota</taxon>
        <taxon>Metazoa</taxon>
        <taxon>Spiralia</taxon>
        <taxon>Gnathifera</taxon>
        <taxon>Rotifera</taxon>
        <taxon>Eurotatoria</taxon>
        <taxon>Bdelloidea</taxon>
        <taxon>Philodinida</taxon>
        <taxon>Philodinidae</taxon>
        <taxon>Didymodactylos</taxon>
    </lineage>
</organism>
<dbReference type="EMBL" id="CAJOBA010040429">
    <property type="protein sequence ID" value="CAF4094443.1"/>
    <property type="molecule type" value="Genomic_DNA"/>
</dbReference>
<gene>
    <name evidence="1" type="ORF">OVA965_LOCUS28026</name>
    <name evidence="2" type="ORF">TMI583_LOCUS28775</name>
</gene>